<dbReference type="OrthoDB" id="427280at2759"/>
<dbReference type="GO" id="GO:0034976">
    <property type="term" value="P:response to endoplasmic reticulum stress"/>
    <property type="evidence" value="ECO:0007669"/>
    <property type="project" value="TreeGrafter"/>
</dbReference>
<proteinExistence type="predicted"/>
<sequence length="464" mass="51548">MLFPFLIACLAGMRPVLSQANITDSFNASPITPGYVAYIPPRGRIRAPASSRVTTFNPWDAIFRRPAASPVDQDNKGNIFQAHNVVALNEQNFDRLVLRSAQPWLVQFYAPWCRYSKQLAPEWAKVATTLAGRVDVGSVDMVAEKSFHNRYPTITGYPTILFFPRGLKTQSHFNTYTGEHEADEITAWVDQTMDSTLGSRSTINRTTTTTTTEATVWYRSPPNTHNSGADAVSYNRLLELLRQMQSQPAGCPAIDWTDYRYRPTTRQPWWPYNEYGYGERRVETTTKGTTLPPAFSAECYVCDSTRDSKCSGASGRTVQKCRPGQSACYYIEGELTQNGDKAIFVVAGCDVAPALKLPQLSSVVQHTASNGKMGCSQFNFLHQDMQRSRYNSVYSNVDVHFTGRTCSCSGNVTVGCNGGFFNWTMAQSDILAAGKKTFTTGRGSTTVLGTFVELVLLLNVVWFL</sequence>
<dbReference type="EMBL" id="MTYJ01000160">
    <property type="protein sequence ID" value="OQV11839.1"/>
    <property type="molecule type" value="Genomic_DNA"/>
</dbReference>
<organism evidence="3 4">
    <name type="scientific">Hypsibius exemplaris</name>
    <name type="common">Freshwater tardigrade</name>
    <dbReference type="NCBI Taxonomy" id="2072580"/>
    <lineage>
        <taxon>Eukaryota</taxon>
        <taxon>Metazoa</taxon>
        <taxon>Ecdysozoa</taxon>
        <taxon>Tardigrada</taxon>
        <taxon>Eutardigrada</taxon>
        <taxon>Parachela</taxon>
        <taxon>Hypsibioidea</taxon>
        <taxon>Hypsibiidae</taxon>
        <taxon>Hypsibius</taxon>
    </lineage>
</organism>
<dbReference type="InterPro" id="IPR013766">
    <property type="entry name" value="Thioredoxin_domain"/>
</dbReference>
<evidence type="ECO:0000313" key="3">
    <source>
        <dbReference type="EMBL" id="OQV11839.1"/>
    </source>
</evidence>
<dbReference type="InterPro" id="IPR036249">
    <property type="entry name" value="Thioredoxin-like_sf"/>
</dbReference>
<gene>
    <name evidence="3" type="ORF">BV898_13892</name>
</gene>
<evidence type="ECO:0000256" key="1">
    <source>
        <dbReference type="SAM" id="SignalP"/>
    </source>
</evidence>
<dbReference type="Proteomes" id="UP000192578">
    <property type="component" value="Unassembled WGS sequence"/>
</dbReference>
<feature type="domain" description="Thioredoxin" evidence="2">
    <location>
        <begin position="61"/>
        <end position="194"/>
    </location>
</feature>
<dbReference type="GO" id="GO:0005788">
    <property type="term" value="C:endoplasmic reticulum lumen"/>
    <property type="evidence" value="ECO:0007669"/>
    <property type="project" value="TreeGrafter"/>
</dbReference>
<dbReference type="GO" id="GO:0015035">
    <property type="term" value="F:protein-disulfide reductase activity"/>
    <property type="evidence" value="ECO:0007669"/>
    <property type="project" value="TreeGrafter"/>
</dbReference>
<comment type="caution">
    <text evidence="3">The sequence shown here is derived from an EMBL/GenBank/DDBJ whole genome shotgun (WGS) entry which is preliminary data.</text>
</comment>
<keyword evidence="4" id="KW-1185">Reference proteome</keyword>
<dbReference type="SUPFAM" id="SSF52833">
    <property type="entry name" value="Thioredoxin-like"/>
    <property type="match status" value="1"/>
</dbReference>
<reference evidence="4" key="1">
    <citation type="submission" date="2017-01" db="EMBL/GenBank/DDBJ databases">
        <title>Comparative genomics of anhydrobiosis in the tardigrade Hypsibius dujardini.</title>
        <authorList>
            <person name="Yoshida Y."/>
            <person name="Koutsovoulos G."/>
            <person name="Laetsch D."/>
            <person name="Stevens L."/>
            <person name="Kumar S."/>
            <person name="Horikawa D."/>
            <person name="Ishino K."/>
            <person name="Komine S."/>
            <person name="Tomita M."/>
            <person name="Blaxter M."/>
            <person name="Arakawa K."/>
        </authorList>
    </citation>
    <scope>NUCLEOTIDE SEQUENCE [LARGE SCALE GENOMIC DNA]</scope>
    <source>
        <strain evidence="4">Z151</strain>
    </source>
</reference>
<dbReference type="AlphaFoldDB" id="A0A1W0W9F2"/>
<dbReference type="PANTHER" id="PTHR45815:SF3">
    <property type="entry name" value="PROTEIN DISULFIDE-ISOMERASE A6"/>
    <property type="match status" value="1"/>
</dbReference>
<dbReference type="SUPFAM" id="SSF57302">
    <property type="entry name" value="Snake toxin-like"/>
    <property type="match status" value="1"/>
</dbReference>
<dbReference type="InterPro" id="IPR045860">
    <property type="entry name" value="Snake_toxin-like_sf"/>
</dbReference>
<dbReference type="Gene3D" id="3.40.30.10">
    <property type="entry name" value="Glutaredoxin"/>
    <property type="match status" value="1"/>
</dbReference>
<dbReference type="Pfam" id="PF00085">
    <property type="entry name" value="Thioredoxin"/>
    <property type="match status" value="1"/>
</dbReference>
<evidence type="ECO:0000259" key="2">
    <source>
        <dbReference type="PROSITE" id="PS51352"/>
    </source>
</evidence>
<keyword evidence="1" id="KW-0732">Signal</keyword>
<evidence type="ECO:0000313" key="4">
    <source>
        <dbReference type="Proteomes" id="UP000192578"/>
    </source>
</evidence>
<feature type="chain" id="PRO_5012506514" description="Thioredoxin domain-containing protein" evidence="1">
    <location>
        <begin position="19"/>
        <end position="464"/>
    </location>
</feature>
<dbReference type="PANTHER" id="PTHR45815">
    <property type="entry name" value="PROTEIN DISULFIDE-ISOMERASE A6"/>
    <property type="match status" value="1"/>
</dbReference>
<accession>A0A1W0W9F2</accession>
<feature type="signal peptide" evidence="1">
    <location>
        <begin position="1"/>
        <end position="18"/>
    </location>
</feature>
<protein>
    <recommendedName>
        <fullName evidence="2">Thioredoxin domain-containing protein</fullName>
    </recommendedName>
</protein>
<name>A0A1W0W9F2_HYPEX</name>
<dbReference type="PROSITE" id="PS51352">
    <property type="entry name" value="THIOREDOXIN_2"/>
    <property type="match status" value="1"/>
</dbReference>